<keyword evidence="3" id="KW-0808">Transferase</keyword>
<dbReference type="InterPro" id="IPR036366">
    <property type="entry name" value="PGBDSf"/>
</dbReference>
<dbReference type="InterPro" id="IPR038063">
    <property type="entry name" value="Transpep_catalytic_dom"/>
</dbReference>
<dbReference type="UniPathway" id="UPA00219"/>
<reference evidence="9 10" key="1">
    <citation type="submission" date="2018-06" db="EMBL/GenBank/DDBJ databases">
        <title>Flavobacterium tibetense sp. nov., isolated from a wetland YonghuCo on Tibetan Plateau.</title>
        <authorList>
            <person name="Xing P."/>
            <person name="Phurbu D."/>
            <person name="Lu H."/>
        </authorList>
    </citation>
    <scope>NUCLEOTIDE SEQUENCE [LARGE SCALE GENOMIC DNA]</scope>
    <source>
        <strain evidence="9 10">YH5</strain>
    </source>
</reference>
<dbReference type="PROSITE" id="PS52029">
    <property type="entry name" value="LD_TPASE"/>
    <property type="match status" value="1"/>
</dbReference>
<dbReference type="GO" id="GO:0009252">
    <property type="term" value="P:peptidoglycan biosynthetic process"/>
    <property type="evidence" value="ECO:0007669"/>
    <property type="project" value="UniProtKB-UniPathway"/>
</dbReference>
<dbReference type="GO" id="GO:0004180">
    <property type="term" value="F:carboxypeptidase activity"/>
    <property type="evidence" value="ECO:0007669"/>
    <property type="project" value="UniProtKB-ARBA"/>
</dbReference>
<dbReference type="GO" id="GO:0071555">
    <property type="term" value="P:cell wall organization"/>
    <property type="evidence" value="ECO:0007669"/>
    <property type="project" value="UniProtKB-UniRule"/>
</dbReference>
<evidence type="ECO:0000256" key="7">
    <source>
        <dbReference type="PROSITE-ProRule" id="PRU01373"/>
    </source>
</evidence>
<keyword evidence="4 7" id="KW-0133">Cell shape</keyword>
<dbReference type="PANTHER" id="PTHR41533">
    <property type="entry name" value="L,D-TRANSPEPTIDASE HI_1667-RELATED"/>
    <property type="match status" value="1"/>
</dbReference>
<accession>A0A365P4K0</accession>
<protein>
    <submittedName>
        <fullName evidence="9">Peptidoglycan-binding protein</fullName>
    </submittedName>
</protein>
<comment type="pathway">
    <text evidence="1 7">Cell wall biogenesis; peptidoglycan biosynthesis.</text>
</comment>
<dbReference type="RefSeq" id="WP_113988008.1">
    <property type="nucleotide sequence ID" value="NZ_QLST01000002.1"/>
</dbReference>
<evidence type="ECO:0000256" key="3">
    <source>
        <dbReference type="ARBA" id="ARBA00022679"/>
    </source>
</evidence>
<evidence type="ECO:0000313" key="9">
    <source>
        <dbReference type="EMBL" id="RBA29526.1"/>
    </source>
</evidence>
<keyword evidence="5 7" id="KW-0573">Peptidoglycan synthesis</keyword>
<evidence type="ECO:0000256" key="2">
    <source>
        <dbReference type="ARBA" id="ARBA00005992"/>
    </source>
</evidence>
<dbReference type="GO" id="GO:0016740">
    <property type="term" value="F:transferase activity"/>
    <property type="evidence" value="ECO:0007669"/>
    <property type="project" value="UniProtKB-KW"/>
</dbReference>
<keyword evidence="10" id="KW-1185">Reference proteome</keyword>
<dbReference type="OrthoDB" id="9778545at2"/>
<feature type="domain" description="L,D-TPase catalytic" evidence="8">
    <location>
        <begin position="304"/>
        <end position="483"/>
    </location>
</feature>
<evidence type="ECO:0000256" key="5">
    <source>
        <dbReference type="ARBA" id="ARBA00022984"/>
    </source>
</evidence>
<dbReference type="InterPro" id="IPR002477">
    <property type="entry name" value="Peptidoglycan-bd-like"/>
</dbReference>
<dbReference type="Pfam" id="PF03734">
    <property type="entry name" value="YkuD"/>
    <property type="match status" value="1"/>
</dbReference>
<name>A0A365P4K0_9FLAO</name>
<dbReference type="Gene3D" id="1.10.101.10">
    <property type="entry name" value="PGBD-like superfamily/PGBD"/>
    <property type="match status" value="1"/>
</dbReference>
<dbReference type="PANTHER" id="PTHR41533:SF2">
    <property type="entry name" value="BLR7131 PROTEIN"/>
    <property type="match status" value="1"/>
</dbReference>
<comment type="similarity">
    <text evidence="2">Belongs to the YkuD family.</text>
</comment>
<evidence type="ECO:0000256" key="4">
    <source>
        <dbReference type="ARBA" id="ARBA00022960"/>
    </source>
</evidence>
<gene>
    <name evidence="9" type="ORF">DPN68_02460</name>
</gene>
<dbReference type="InterPro" id="IPR036365">
    <property type="entry name" value="PGBD-like_sf"/>
</dbReference>
<evidence type="ECO:0000256" key="1">
    <source>
        <dbReference type="ARBA" id="ARBA00004752"/>
    </source>
</evidence>
<evidence type="ECO:0000256" key="6">
    <source>
        <dbReference type="ARBA" id="ARBA00023316"/>
    </source>
</evidence>
<dbReference type="EMBL" id="QLST01000002">
    <property type="protein sequence ID" value="RBA29526.1"/>
    <property type="molecule type" value="Genomic_DNA"/>
</dbReference>
<dbReference type="SUPFAM" id="SSF141523">
    <property type="entry name" value="L,D-transpeptidase catalytic domain-like"/>
    <property type="match status" value="1"/>
</dbReference>
<dbReference type="CDD" id="cd16913">
    <property type="entry name" value="YkuD_like"/>
    <property type="match status" value="1"/>
</dbReference>
<dbReference type="InterPro" id="IPR052905">
    <property type="entry name" value="LD-transpeptidase_YkuD-like"/>
</dbReference>
<evidence type="ECO:0000259" key="8">
    <source>
        <dbReference type="PROSITE" id="PS52029"/>
    </source>
</evidence>
<proteinExistence type="inferred from homology"/>
<feature type="active site" description="Nucleophile" evidence="7">
    <location>
        <position position="451"/>
    </location>
</feature>
<dbReference type="AlphaFoldDB" id="A0A365P4K0"/>
<keyword evidence="6 7" id="KW-0961">Cell wall biogenesis/degradation</keyword>
<comment type="caution">
    <text evidence="9">The sequence shown here is derived from an EMBL/GenBank/DDBJ whole genome shotgun (WGS) entry which is preliminary data.</text>
</comment>
<dbReference type="InterPro" id="IPR045380">
    <property type="entry name" value="LD_TPept_scaffold_dom"/>
</dbReference>
<dbReference type="Pfam" id="PF01471">
    <property type="entry name" value="PG_binding_1"/>
    <property type="match status" value="1"/>
</dbReference>
<dbReference type="GO" id="GO:0008360">
    <property type="term" value="P:regulation of cell shape"/>
    <property type="evidence" value="ECO:0007669"/>
    <property type="project" value="UniProtKB-UniRule"/>
</dbReference>
<dbReference type="SUPFAM" id="SSF47090">
    <property type="entry name" value="PGBD-like"/>
    <property type="match status" value="1"/>
</dbReference>
<organism evidence="9 10">
    <name type="scientific">Flavobacterium tibetense</name>
    <dbReference type="NCBI Taxonomy" id="2233533"/>
    <lineage>
        <taxon>Bacteria</taxon>
        <taxon>Pseudomonadati</taxon>
        <taxon>Bacteroidota</taxon>
        <taxon>Flavobacteriia</taxon>
        <taxon>Flavobacteriales</taxon>
        <taxon>Flavobacteriaceae</taxon>
        <taxon>Flavobacterium</taxon>
    </lineage>
</organism>
<dbReference type="Gene3D" id="2.40.440.10">
    <property type="entry name" value="L,D-transpeptidase catalytic domain-like"/>
    <property type="match status" value="1"/>
</dbReference>
<feature type="active site" description="Proton donor/acceptor" evidence="7">
    <location>
        <position position="432"/>
    </location>
</feature>
<dbReference type="Proteomes" id="UP000253319">
    <property type="component" value="Unassembled WGS sequence"/>
</dbReference>
<evidence type="ECO:0000313" key="10">
    <source>
        <dbReference type="Proteomes" id="UP000253319"/>
    </source>
</evidence>
<dbReference type="Pfam" id="PF20142">
    <property type="entry name" value="Scaffold"/>
    <property type="match status" value="1"/>
</dbReference>
<sequence>MNPKLLIIVLLALFLANCQGKEDNRKEAIEDAQQKKTSANEIIRPVSIEKLKTVNDSIKRYYAVLQNYEIWYNSNNRKDLINEIKLCYREGLNPSDYNLEEIEKLEEKREKLTDDEIIAYDILLTTNFEKLANHLHAGKLNPKKLYSDWDLEKKEIALSQKLENAIKENKVATLFKNIKPQDEIYRKIKKSLLVLEKYPDYKFGKISLKNKIVVNDTTDVIIDIKKRLAYWKDYQNRDSIITNVYDSLTVLAVKRFQRRHNLAADGVIGLGTIKALNYSKNERREQIIANLERWKWFPNDFGETYLLVNLPEYKLSYVVNKDTITTERIIIGKASRKTPILTSKLTNFVFNPTWTVPPTILKEDLTPAASKSSGYFEKNRITIYNNKGEIISAEDWSPENARSYRYVQRPGSDNSLGLVKFNFSNRHSVYLHDTNNRGYFTRENRAVSSGCVRVENPLRLAKKIMKKEDNDWSLEKIDEIIAKKNSKLVPIKSDVKVHLLYWTNTLDKNQLIFYEDCYNLDKEVFNKLRN</sequence>
<dbReference type="InterPro" id="IPR005490">
    <property type="entry name" value="LD_TPept_cat_dom"/>
</dbReference>